<dbReference type="PANTHER" id="PTHR46825">
    <property type="entry name" value="D-ALANYL-D-ALANINE-CARBOXYPEPTIDASE/ENDOPEPTIDASE AMPH"/>
    <property type="match status" value="1"/>
</dbReference>
<dbReference type="EMBL" id="JACHMX010000001">
    <property type="protein sequence ID" value="MBB5855014.1"/>
    <property type="molecule type" value="Genomic_DNA"/>
</dbReference>
<name>A0A841B930_9PSEU</name>
<dbReference type="InterPro" id="IPR050491">
    <property type="entry name" value="AmpC-like"/>
</dbReference>
<gene>
    <name evidence="3" type="ORF">HDA45_005101</name>
</gene>
<dbReference type="PANTHER" id="PTHR46825:SF7">
    <property type="entry name" value="D-ALANYL-D-ALANINE CARBOXYPEPTIDASE"/>
    <property type="match status" value="1"/>
</dbReference>
<feature type="domain" description="Beta-lactamase-related" evidence="2">
    <location>
        <begin position="33"/>
        <end position="336"/>
    </location>
</feature>
<comment type="caution">
    <text evidence="3">The sequence shown here is derived from an EMBL/GenBank/DDBJ whole genome shotgun (WGS) entry which is preliminary data.</text>
</comment>
<keyword evidence="1" id="KW-0732">Signal</keyword>
<dbReference type="InterPro" id="IPR012338">
    <property type="entry name" value="Beta-lactam/transpept-like"/>
</dbReference>
<evidence type="ECO:0000256" key="1">
    <source>
        <dbReference type="SAM" id="SignalP"/>
    </source>
</evidence>
<evidence type="ECO:0000313" key="4">
    <source>
        <dbReference type="Proteomes" id="UP000580861"/>
    </source>
</evidence>
<keyword evidence="3" id="KW-0378">Hydrolase</keyword>
<dbReference type="RefSeq" id="WP_184899380.1">
    <property type="nucleotide sequence ID" value="NZ_JACHMX010000001.1"/>
</dbReference>
<evidence type="ECO:0000313" key="3">
    <source>
        <dbReference type="EMBL" id="MBB5855014.1"/>
    </source>
</evidence>
<dbReference type="InterPro" id="IPR001466">
    <property type="entry name" value="Beta-lactam-related"/>
</dbReference>
<accession>A0A841B930</accession>
<keyword evidence="4" id="KW-1185">Reference proteome</keyword>
<reference evidence="3 4" key="1">
    <citation type="submission" date="2020-08" db="EMBL/GenBank/DDBJ databases">
        <title>Sequencing the genomes of 1000 actinobacteria strains.</title>
        <authorList>
            <person name="Klenk H.-P."/>
        </authorList>
    </citation>
    <scope>NUCLEOTIDE SEQUENCE [LARGE SCALE GENOMIC DNA]</scope>
    <source>
        <strain evidence="3 4">DSM 45272</strain>
    </source>
</reference>
<organism evidence="3 4">
    <name type="scientific">Amycolatopsis umgeniensis</name>
    <dbReference type="NCBI Taxonomy" id="336628"/>
    <lineage>
        <taxon>Bacteria</taxon>
        <taxon>Bacillati</taxon>
        <taxon>Actinomycetota</taxon>
        <taxon>Actinomycetes</taxon>
        <taxon>Pseudonocardiales</taxon>
        <taxon>Pseudonocardiaceae</taxon>
        <taxon>Amycolatopsis</taxon>
    </lineage>
</organism>
<dbReference type="GO" id="GO:0009002">
    <property type="term" value="F:serine-type D-Ala-D-Ala carboxypeptidase activity"/>
    <property type="evidence" value="ECO:0007669"/>
    <property type="project" value="UniProtKB-EC"/>
</dbReference>
<dbReference type="Proteomes" id="UP000580861">
    <property type="component" value="Unassembled WGS sequence"/>
</dbReference>
<dbReference type="EC" id="3.4.16.4" evidence="3"/>
<evidence type="ECO:0000259" key="2">
    <source>
        <dbReference type="Pfam" id="PF00144"/>
    </source>
</evidence>
<proteinExistence type="predicted"/>
<protein>
    <submittedName>
        <fullName evidence="3">D-alanyl-D-alanine carboxypeptidase</fullName>
        <ecNumber evidence="3">3.4.16.4</ecNumber>
    </submittedName>
</protein>
<feature type="chain" id="PRO_5032783217" evidence="1">
    <location>
        <begin position="24"/>
        <end position="385"/>
    </location>
</feature>
<dbReference type="Pfam" id="PF00144">
    <property type="entry name" value="Beta-lactamase"/>
    <property type="match status" value="1"/>
</dbReference>
<sequence length="385" mass="41362">MRRSFVAIACAALLSVTASPAAAAGKTDPRQAAMDAAVAAGIPGMVAVADDFRGVSGVANITRPGKPTVSGRWRIASVSKVFVATLVLQLVAEKRVGLDEPVQRYLPGLLPYPEPITVRQVLQHTSGLPRDLLPEDSWATGPEIDTERFEHFDSDDEIRLSTSKQPLQFKPGTSWAYSNTGYNVLALLVEKTTRKPLERVLAERITGPLHLRDTSLPRDFPFLIGAAARGYEQLYDAPRGLTDVTTYNYSRYYGAGGMVSSGADLNRFFEALLGGRLLPADLLAQMKKTVPADGMEYGLGLMKLNLKELGACAENIVIWGHGGDLPGYNTLSFHDESGKNISTLATVDLTASPDAALKRQLPMVNEFCSPVIPAKAAAQGPVPSL</sequence>
<keyword evidence="3" id="KW-0645">Protease</keyword>
<dbReference type="AlphaFoldDB" id="A0A841B930"/>
<dbReference type="SUPFAM" id="SSF56601">
    <property type="entry name" value="beta-lactamase/transpeptidase-like"/>
    <property type="match status" value="1"/>
</dbReference>
<keyword evidence="3" id="KW-0121">Carboxypeptidase</keyword>
<dbReference type="Gene3D" id="3.40.710.10">
    <property type="entry name" value="DD-peptidase/beta-lactamase superfamily"/>
    <property type="match status" value="1"/>
</dbReference>
<feature type="signal peptide" evidence="1">
    <location>
        <begin position="1"/>
        <end position="23"/>
    </location>
</feature>